<keyword evidence="1" id="KW-1133">Transmembrane helix</keyword>
<evidence type="ECO:0000313" key="2">
    <source>
        <dbReference type="EMBL" id="MBI4596595.1"/>
    </source>
</evidence>
<protein>
    <submittedName>
        <fullName evidence="2">Uncharacterized protein</fullName>
    </submittedName>
</protein>
<evidence type="ECO:0000256" key="1">
    <source>
        <dbReference type="SAM" id="Phobius"/>
    </source>
</evidence>
<accession>A0A933LQX0</accession>
<dbReference type="Proteomes" id="UP000772181">
    <property type="component" value="Unassembled WGS sequence"/>
</dbReference>
<dbReference type="AlphaFoldDB" id="A0A933LQX0"/>
<keyword evidence="1" id="KW-0812">Transmembrane</keyword>
<comment type="caution">
    <text evidence="2">The sequence shown here is derived from an EMBL/GenBank/DDBJ whole genome shotgun (WGS) entry which is preliminary data.</text>
</comment>
<gene>
    <name evidence="2" type="ORF">HY730_09525</name>
</gene>
<sequence>MKMDREQPGVSNRFLALCVGALLGFLSGLLLGYIHWLAYLGMKEAS</sequence>
<reference evidence="2" key="1">
    <citation type="submission" date="2020-07" db="EMBL/GenBank/DDBJ databases">
        <title>Huge and variable diversity of episymbiotic CPR bacteria and DPANN archaea in groundwater ecosystems.</title>
        <authorList>
            <person name="He C.Y."/>
            <person name="Keren R."/>
            <person name="Whittaker M."/>
            <person name="Farag I.F."/>
            <person name="Doudna J."/>
            <person name="Cate J.H.D."/>
            <person name="Banfield J.F."/>
        </authorList>
    </citation>
    <scope>NUCLEOTIDE SEQUENCE</scope>
    <source>
        <strain evidence="2">NC_groundwater_1482_Ag_S-0.65um_47_24</strain>
    </source>
</reference>
<organism evidence="2 3">
    <name type="scientific">Tectimicrobiota bacterium</name>
    <dbReference type="NCBI Taxonomy" id="2528274"/>
    <lineage>
        <taxon>Bacteria</taxon>
        <taxon>Pseudomonadati</taxon>
        <taxon>Nitrospinota/Tectimicrobiota group</taxon>
        <taxon>Candidatus Tectimicrobiota</taxon>
    </lineage>
</organism>
<evidence type="ECO:0000313" key="3">
    <source>
        <dbReference type="Proteomes" id="UP000772181"/>
    </source>
</evidence>
<feature type="transmembrane region" description="Helical" evidence="1">
    <location>
        <begin position="12"/>
        <end position="36"/>
    </location>
</feature>
<name>A0A933LQX0_UNCTE</name>
<keyword evidence="1" id="KW-0472">Membrane</keyword>
<dbReference type="EMBL" id="JACQWF010000413">
    <property type="protein sequence ID" value="MBI4596595.1"/>
    <property type="molecule type" value="Genomic_DNA"/>
</dbReference>
<proteinExistence type="predicted"/>